<comment type="caution">
    <text evidence="2">The sequence shown here is derived from an EMBL/GenBank/DDBJ whole genome shotgun (WGS) entry which is preliminary data.</text>
</comment>
<reference evidence="2" key="2">
    <citation type="submission" date="2020-02" db="EMBL/GenBank/DDBJ databases">
        <authorList>
            <person name="Gilchrist C.L.M."/>
            <person name="Chooi Y.-H."/>
        </authorList>
    </citation>
    <scope>NUCLEOTIDE SEQUENCE</scope>
    <source>
        <strain evidence="2">MST-FP2251</strain>
    </source>
</reference>
<organism evidence="2 3">
    <name type="scientific">Aspergillus nanangensis</name>
    <dbReference type="NCBI Taxonomy" id="2582783"/>
    <lineage>
        <taxon>Eukaryota</taxon>
        <taxon>Fungi</taxon>
        <taxon>Dikarya</taxon>
        <taxon>Ascomycota</taxon>
        <taxon>Pezizomycotina</taxon>
        <taxon>Eurotiomycetes</taxon>
        <taxon>Eurotiomycetidae</taxon>
        <taxon>Eurotiales</taxon>
        <taxon>Aspergillaceae</taxon>
        <taxon>Aspergillus</taxon>
        <taxon>Aspergillus subgen. Circumdati</taxon>
    </lineage>
</organism>
<reference evidence="2" key="1">
    <citation type="journal article" date="2019" name="Beilstein J. Org. Chem.">
        <title>Nanangenines: drimane sesquiterpenoids as the dominant metabolite cohort of a novel Australian fungus, Aspergillus nanangensis.</title>
        <authorList>
            <person name="Lacey H.J."/>
            <person name="Gilchrist C.L.M."/>
            <person name="Crombie A."/>
            <person name="Kalaitzis J.A."/>
            <person name="Vuong D."/>
            <person name="Rutledge P.J."/>
            <person name="Turner P."/>
            <person name="Pitt J.I."/>
            <person name="Lacey E."/>
            <person name="Chooi Y.H."/>
            <person name="Piggott A.M."/>
        </authorList>
    </citation>
    <scope>NUCLEOTIDE SEQUENCE</scope>
    <source>
        <strain evidence="2">MST-FP2251</strain>
    </source>
</reference>
<dbReference type="CDD" id="cd02231">
    <property type="entry name" value="cupin_BLL6423-like"/>
    <property type="match status" value="1"/>
</dbReference>
<sequence length="204" mass="22434">MADSKQQQTLSSGLLPDITYGMPNSARIITTVDNNGKSRFVPQRAPRLYRDRGGYAVTFNYVTDELPLKMQGDIDLNGFLTDDAASPTSYIHTGNRIVNERGMTFTTVNFSPGVHTSMHRTLSVDFVVVVEGQLELELDSGESLRLSPGDVVVQRQTMHRWTNPSQDRPARIITVTSPAQALVINGKELDQEGFSVDGMGSKST</sequence>
<dbReference type="InterPro" id="IPR047142">
    <property type="entry name" value="OryJ/VirC-like"/>
</dbReference>
<dbReference type="Gene3D" id="2.60.120.10">
    <property type="entry name" value="Jelly Rolls"/>
    <property type="match status" value="1"/>
</dbReference>
<gene>
    <name evidence="2" type="ORF">FE257_008229</name>
</gene>
<accession>A0AAD4CLR5</accession>
<dbReference type="InterPro" id="IPR011051">
    <property type="entry name" value="RmlC_Cupin_sf"/>
</dbReference>
<dbReference type="InterPro" id="IPR013096">
    <property type="entry name" value="Cupin_2"/>
</dbReference>
<dbReference type="Pfam" id="PF07883">
    <property type="entry name" value="Cupin_2"/>
    <property type="match status" value="1"/>
</dbReference>
<dbReference type="EMBL" id="VCAU01000042">
    <property type="protein sequence ID" value="KAF9888860.1"/>
    <property type="molecule type" value="Genomic_DNA"/>
</dbReference>
<name>A0AAD4CLR5_ASPNN</name>
<evidence type="ECO:0000313" key="2">
    <source>
        <dbReference type="EMBL" id="KAF9888860.1"/>
    </source>
</evidence>
<evidence type="ECO:0000313" key="3">
    <source>
        <dbReference type="Proteomes" id="UP001194746"/>
    </source>
</evidence>
<keyword evidence="3" id="KW-1185">Reference proteome</keyword>
<protein>
    <recommendedName>
        <fullName evidence="1">Cupin type-2 domain-containing protein</fullName>
    </recommendedName>
</protein>
<dbReference type="PANTHER" id="PTHR36156">
    <property type="entry name" value="SLR2101 PROTEIN"/>
    <property type="match status" value="1"/>
</dbReference>
<dbReference type="Proteomes" id="UP001194746">
    <property type="component" value="Unassembled WGS sequence"/>
</dbReference>
<proteinExistence type="predicted"/>
<dbReference type="PANTHER" id="PTHR36156:SF2">
    <property type="entry name" value="CUPIN TYPE-2 DOMAIN-CONTAINING PROTEIN"/>
    <property type="match status" value="1"/>
</dbReference>
<dbReference type="AlphaFoldDB" id="A0AAD4CLR5"/>
<dbReference type="InterPro" id="IPR014710">
    <property type="entry name" value="RmlC-like_jellyroll"/>
</dbReference>
<evidence type="ECO:0000259" key="1">
    <source>
        <dbReference type="Pfam" id="PF07883"/>
    </source>
</evidence>
<feature type="domain" description="Cupin type-2" evidence="1">
    <location>
        <begin position="108"/>
        <end position="175"/>
    </location>
</feature>
<dbReference type="SUPFAM" id="SSF51182">
    <property type="entry name" value="RmlC-like cupins"/>
    <property type="match status" value="1"/>
</dbReference>